<proteinExistence type="predicted"/>
<gene>
    <name evidence="1" type="ORF">G3I21_23890</name>
</gene>
<reference evidence="1 2" key="1">
    <citation type="submission" date="2020-01" db="EMBL/GenBank/DDBJ databases">
        <title>Insect and environment-associated Actinomycetes.</title>
        <authorList>
            <person name="Currrie C."/>
            <person name="Chevrette M."/>
            <person name="Carlson C."/>
            <person name="Stubbendieck R."/>
            <person name="Wendt-Pienkowski E."/>
        </authorList>
    </citation>
    <scope>NUCLEOTIDE SEQUENCE [LARGE SCALE GENOMIC DNA]</scope>
    <source>
        <strain evidence="1 2">SID7754</strain>
    </source>
</reference>
<protein>
    <submittedName>
        <fullName evidence="1">Transcriptional regulator</fullName>
    </submittedName>
</protein>
<evidence type="ECO:0000313" key="1">
    <source>
        <dbReference type="EMBL" id="NEB94682.1"/>
    </source>
</evidence>
<organism evidence="1 2">
    <name type="scientific">Streptomyces bauhiniae</name>
    <dbReference type="NCBI Taxonomy" id="2340725"/>
    <lineage>
        <taxon>Bacteria</taxon>
        <taxon>Bacillati</taxon>
        <taxon>Actinomycetota</taxon>
        <taxon>Actinomycetes</taxon>
        <taxon>Kitasatosporales</taxon>
        <taxon>Streptomycetaceae</taxon>
        <taxon>Streptomyces</taxon>
    </lineage>
</organism>
<evidence type="ECO:0000313" key="2">
    <source>
        <dbReference type="Proteomes" id="UP000470520"/>
    </source>
</evidence>
<sequence length="189" mass="21233">MPDRTHDFGHYGADGQRGSEAAARVLDSLTGGITSPPTTTRGLKARLRYLTRSTAGHDAIQEAGITVTPRTLKAWLAGKQRPNKANLTKIDNAYRALRRRNVARYLLQRLNANGGTRVEIHPLDQSHVPIPHQRVLEYRRLNIRNWDAIIDAWSKNQPRALDDAWIDQIVNLGSQWGKYEYVTSVGFAA</sequence>
<comment type="caution">
    <text evidence="1">The sequence shown here is derived from an EMBL/GenBank/DDBJ whole genome shotgun (WGS) entry which is preliminary data.</text>
</comment>
<dbReference type="RefSeq" id="WP_164192317.1">
    <property type="nucleotide sequence ID" value="NZ_JAAGMR010000267.1"/>
</dbReference>
<dbReference type="EMBL" id="JAAGMR010000267">
    <property type="protein sequence ID" value="NEB94682.1"/>
    <property type="molecule type" value="Genomic_DNA"/>
</dbReference>
<dbReference type="AlphaFoldDB" id="A0A7K3QXS9"/>
<name>A0A7K3QXS9_9ACTN</name>
<dbReference type="Proteomes" id="UP000470520">
    <property type="component" value="Unassembled WGS sequence"/>
</dbReference>
<accession>A0A7K3QXS9</accession>